<sequence length="296" mass="31721">MHRLFKNASALTGMAMIAVVPALAQTPQQTTARYDDWMVSCAIAAGVKSCEMSQSQSIQGQATPVSQITIGRVAKNEPLKIAFQVAPDLWLQAGLKLIIDEKEAPLAAMFRWCVPTRCLADADLTDAITKKLAGRTEPVRLLWKDASQRDITIPVSLNGFLPALNAMNETSTPGPAADDVRRFDGQWLLESECQAISPSVLKSAWKTTGKISNGQLSAKFGDEGKPGSGKFEGVVKPNGSLELSVTGLSGDSKYNTNNVPEKTPYNWKASGNLSGSDGTATKIEGRFCHVSFSKSS</sequence>
<dbReference type="AlphaFoldDB" id="A0A1M6XRI0"/>
<dbReference type="EMBL" id="LT670844">
    <property type="protein sequence ID" value="SHL08597.1"/>
    <property type="molecule type" value="Genomic_DNA"/>
</dbReference>
<dbReference type="OrthoDB" id="7269060at2"/>
<keyword evidence="2" id="KW-0732">Signal</keyword>
<feature type="region of interest" description="Disordered" evidence="1">
    <location>
        <begin position="246"/>
        <end position="274"/>
    </location>
</feature>
<evidence type="ECO:0000313" key="3">
    <source>
        <dbReference type="EMBL" id="SHL08597.1"/>
    </source>
</evidence>
<dbReference type="Gene3D" id="2.60.40.1880">
    <property type="entry name" value="Invasion associated locus B (IalB) protein"/>
    <property type="match status" value="1"/>
</dbReference>
<dbReference type="Proteomes" id="UP000189935">
    <property type="component" value="Chromosome I"/>
</dbReference>
<feature type="region of interest" description="Disordered" evidence="1">
    <location>
        <begin position="217"/>
        <end position="236"/>
    </location>
</feature>
<proteinExistence type="predicted"/>
<evidence type="ECO:0000256" key="1">
    <source>
        <dbReference type="SAM" id="MobiDB-lite"/>
    </source>
</evidence>
<evidence type="ECO:0000256" key="2">
    <source>
        <dbReference type="SAM" id="SignalP"/>
    </source>
</evidence>
<dbReference type="Pfam" id="PF06776">
    <property type="entry name" value="IalB"/>
    <property type="match status" value="1"/>
</dbReference>
<feature type="signal peptide" evidence="2">
    <location>
        <begin position="1"/>
        <end position="24"/>
    </location>
</feature>
<evidence type="ECO:0000313" key="4">
    <source>
        <dbReference type="Proteomes" id="UP000189935"/>
    </source>
</evidence>
<gene>
    <name evidence="3" type="ORF">SAMN05444159_4954</name>
</gene>
<dbReference type="InterPro" id="IPR010642">
    <property type="entry name" value="Invasion_prot_B"/>
</dbReference>
<accession>A0A1M6XRI0</accession>
<dbReference type="InterPro" id="IPR038696">
    <property type="entry name" value="IalB_sf"/>
</dbReference>
<feature type="chain" id="PRO_5012884185" evidence="2">
    <location>
        <begin position="25"/>
        <end position="296"/>
    </location>
</feature>
<feature type="compositionally biased region" description="Polar residues" evidence="1">
    <location>
        <begin position="246"/>
        <end position="260"/>
    </location>
</feature>
<organism evidence="3 4">
    <name type="scientific">Bradyrhizobium lablabi</name>
    <dbReference type="NCBI Taxonomy" id="722472"/>
    <lineage>
        <taxon>Bacteria</taxon>
        <taxon>Pseudomonadati</taxon>
        <taxon>Pseudomonadota</taxon>
        <taxon>Alphaproteobacteria</taxon>
        <taxon>Hyphomicrobiales</taxon>
        <taxon>Nitrobacteraceae</taxon>
        <taxon>Bradyrhizobium</taxon>
    </lineage>
</organism>
<name>A0A1M6XRI0_9BRAD</name>
<protein>
    <submittedName>
        <fullName evidence="3">Invasion protein IalB, involved in pathogenesis</fullName>
    </submittedName>
</protein>
<reference evidence="3 4" key="1">
    <citation type="submission" date="2016-11" db="EMBL/GenBank/DDBJ databases">
        <authorList>
            <person name="Jaros S."/>
            <person name="Januszkiewicz K."/>
            <person name="Wedrychowicz H."/>
        </authorList>
    </citation>
    <scope>NUCLEOTIDE SEQUENCE [LARGE SCALE GENOMIC DNA]</scope>
    <source>
        <strain evidence="3 4">GAS499</strain>
    </source>
</reference>
<dbReference type="RefSeq" id="WP_079542372.1">
    <property type="nucleotide sequence ID" value="NZ_LT670844.1"/>
</dbReference>